<dbReference type="PIRSF" id="PIRSF017306">
    <property type="entry name" value="Ureidogly_hydro"/>
    <property type="match status" value="1"/>
</dbReference>
<dbReference type="STRING" id="910964.GEAM_3299"/>
<keyword evidence="2" id="KW-0659">Purine metabolism</keyword>
<dbReference type="Proteomes" id="UP000028640">
    <property type="component" value="Unassembled WGS sequence"/>
</dbReference>
<dbReference type="OrthoDB" id="9804602at2"/>
<gene>
    <name evidence="5" type="ORF">GEAM_3299</name>
</gene>
<accession>A0A085G6Z5</accession>
<evidence type="ECO:0000256" key="1">
    <source>
        <dbReference type="ARBA" id="ARBA00011738"/>
    </source>
</evidence>
<comment type="catalytic activity">
    <reaction evidence="4">
        <text>(S)-ureidoglycolate = urea + glyoxylate</text>
        <dbReference type="Rhea" id="RHEA:11304"/>
        <dbReference type="ChEBI" id="CHEBI:16199"/>
        <dbReference type="ChEBI" id="CHEBI:36655"/>
        <dbReference type="ChEBI" id="CHEBI:57296"/>
        <dbReference type="EC" id="4.3.2.3"/>
    </reaction>
</comment>
<organism evidence="5 6">
    <name type="scientific">Ewingella americana (strain ATCC 33852 / DSM 4580 / CCUG 14506 / JCM 5911 / LMG 7869 / NCTC 12157 / CDC 1468-78)</name>
    <dbReference type="NCBI Taxonomy" id="910964"/>
    <lineage>
        <taxon>Bacteria</taxon>
        <taxon>Pseudomonadati</taxon>
        <taxon>Pseudomonadota</taxon>
        <taxon>Gammaproteobacteria</taxon>
        <taxon>Enterobacterales</taxon>
        <taxon>Yersiniaceae</taxon>
        <taxon>Ewingella</taxon>
    </lineage>
</organism>
<dbReference type="Gene3D" id="2.60.120.480">
    <property type="entry name" value="Ureidoglycolate hydrolase"/>
    <property type="match status" value="1"/>
</dbReference>
<dbReference type="PANTHER" id="PTHR21221:SF1">
    <property type="entry name" value="UREIDOGLYCOLATE LYASE"/>
    <property type="match status" value="1"/>
</dbReference>
<comment type="subunit">
    <text evidence="1">Homodimer.</text>
</comment>
<proteinExistence type="predicted"/>
<evidence type="ECO:0000256" key="4">
    <source>
        <dbReference type="ARBA" id="ARBA00047684"/>
    </source>
</evidence>
<evidence type="ECO:0000256" key="2">
    <source>
        <dbReference type="ARBA" id="ARBA00022631"/>
    </source>
</evidence>
<evidence type="ECO:0000313" key="6">
    <source>
        <dbReference type="Proteomes" id="UP000028640"/>
    </source>
</evidence>
<dbReference type="InterPro" id="IPR047233">
    <property type="entry name" value="UAH_cupin"/>
</dbReference>
<dbReference type="InterPro" id="IPR024060">
    <property type="entry name" value="Ureidoglycolate_lyase_dom_sf"/>
</dbReference>
<protein>
    <submittedName>
        <fullName evidence="5">Ureidoglycolate hydrolase</fullName>
        <ecNumber evidence="5">3.5.1.116</ecNumber>
    </submittedName>
</protein>
<dbReference type="NCBIfam" id="NF009932">
    <property type="entry name" value="PRK13395.1"/>
    <property type="match status" value="1"/>
</dbReference>
<dbReference type="CDD" id="cd20298">
    <property type="entry name" value="cupin_UAH"/>
    <property type="match status" value="1"/>
</dbReference>
<comment type="caution">
    <text evidence="5">The sequence shown here is derived from an EMBL/GenBank/DDBJ whole genome shotgun (WGS) entry which is preliminary data.</text>
</comment>
<dbReference type="InterPro" id="IPR011051">
    <property type="entry name" value="RmlC_Cupin_sf"/>
</dbReference>
<dbReference type="AlphaFoldDB" id="A0A085G6Z5"/>
<dbReference type="EMBL" id="JMPJ01000065">
    <property type="protein sequence ID" value="KFC79490.1"/>
    <property type="molecule type" value="Genomic_DNA"/>
</dbReference>
<dbReference type="GO" id="GO:0050385">
    <property type="term" value="F:ureidoglycolate lyase activity"/>
    <property type="evidence" value="ECO:0007669"/>
    <property type="project" value="UniProtKB-EC"/>
</dbReference>
<dbReference type="RefSeq" id="WP_034793491.1">
    <property type="nucleotide sequence ID" value="NZ_JMPJ01000065.1"/>
</dbReference>
<name>A0A085G6Z5_EWIA3</name>
<dbReference type="GO" id="GO:0006144">
    <property type="term" value="P:purine nucleobase metabolic process"/>
    <property type="evidence" value="ECO:0007669"/>
    <property type="project" value="UniProtKB-KW"/>
</dbReference>
<dbReference type="PANTHER" id="PTHR21221">
    <property type="entry name" value="UREIDOGLYCOLATE HYDROLASE"/>
    <property type="match status" value="1"/>
</dbReference>
<dbReference type="GO" id="GO:0000256">
    <property type="term" value="P:allantoin catabolic process"/>
    <property type="evidence" value="ECO:0007669"/>
    <property type="project" value="InterPro"/>
</dbReference>
<sequence length="161" mass="18071">MELKVSRLTSEAFSPYGEVIKVEGNDFFHINDGQTERYHDLIDIEIIDGKPVLMSINRSQPAPLPIQISVLEKHPLGSQAFMPLKGEAFVVIVAEAGEHIRTETLKAFITNGSEGVNYRRGVWHHPLFAYQTVTDFLTIDRGGTDNCLVEELPELCTLVFE</sequence>
<dbReference type="InterPro" id="IPR007247">
    <property type="entry name" value="Ureidogly_lyase"/>
</dbReference>
<keyword evidence="6" id="KW-1185">Reference proteome</keyword>
<dbReference type="EC" id="3.5.1.116" evidence="5"/>
<dbReference type="Pfam" id="PF04115">
    <property type="entry name" value="Ureidogly_lyase"/>
    <property type="match status" value="1"/>
</dbReference>
<keyword evidence="5" id="KW-0378">Hydrolase</keyword>
<evidence type="ECO:0000313" key="5">
    <source>
        <dbReference type="EMBL" id="KFC79490.1"/>
    </source>
</evidence>
<dbReference type="GeneID" id="78381335"/>
<evidence type="ECO:0000256" key="3">
    <source>
        <dbReference type="ARBA" id="ARBA00023239"/>
    </source>
</evidence>
<dbReference type="eggNOG" id="COG3194">
    <property type="taxonomic scope" value="Bacteria"/>
</dbReference>
<reference evidence="5 6" key="1">
    <citation type="submission" date="2014-05" db="EMBL/GenBank/DDBJ databases">
        <title>ATOL: Assembling a taxonomically balanced genome-scale reconstruction of the evolutionary history of the Enterobacteriaceae.</title>
        <authorList>
            <person name="Plunkett G.III."/>
            <person name="Neeno-Eckwall E.C."/>
            <person name="Glasner J.D."/>
            <person name="Perna N.T."/>
        </authorList>
    </citation>
    <scope>NUCLEOTIDE SEQUENCE [LARGE SCALE GENOMIC DNA]</scope>
    <source>
        <strain evidence="5 6">ATCC 33852</strain>
    </source>
</reference>
<dbReference type="SUPFAM" id="SSF51182">
    <property type="entry name" value="RmlC-like cupins"/>
    <property type="match status" value="1"/>
</dbReference>
<keyword evidence="3" id="KW-0456">Lyase</keyword>
<dbReference type="GO" id="GO:0004848">
    <property type="term" value="F:ureidoglycolate hydrolase activity"/>
    <property type="evidence" value="ECO:0007669"/>
    <property type="project" value="UniProtKB-EC"/>
</dbReference>